<accession>A0A8R7PTF1</accession>
<sequence>MDPSGQPPQRASRRRIRANNYSHPPPRLVASTTLPCSLGSGESQPPRSLCPLLLLKIDSEVTGACSLLTSPSSSSCEVPNRPATDACVVVYDVGVQHVEAGRRDAAVADLLQHLLFDPEITGDEHNQMRTCVRVACALLLTIVAVRVNRANYVPGHRRASSSAFWR</sequence>
<reference evidence="3" key="1">
    <citation type="journal article" date="2013" name="Nature">
        <title>Draft genome of the wheat A-genome progenitor Triticum urartu.</title>
        <authorList>
            <person name="Ling H.Q."/>
            <person name="Zhao S."/>
            <person name="Liu D."/>
            <person name="Wang J."/>
            <person name="Sun H."/>
            <person name="Zhang C."/>
            <person name="Fan H."/>
            <person name="Li D."/>
            <person name="Dong L."/>
            <person name="Tao Y."/>
            <person name="Gao C."/>
            <person name="Wu H."/>
            <person name="Li Y."/>
            <person name="Cui Y."/>
            <person name="Guo X."/>
            <person name="Zheng S."/>
            <person name="Wang B."/>
            <person name="Yu K."/>
            <person name="Liang Q."/>
            <person name="Yang W."/>
            <person name="Lou X."/>
            <person name="Chen J."/>
            <person name="Feng M."/>
            <person name="Jian J."/>
            <person name="Zhang X."/>
            <person name="Luo G."/>
            <person name="Jiang Y."/>
            <person name="Liu J."/>
            <person name="Wang Z."/>
            <person name="Sha Y."/>
            <person name="Zhang B."/>
            <person name="Wu H."/>
            <person name="Tang D."/>
            <person name="Shen Q."/>
            <person name="Xue P."/>
            <person name="Zou S."/>
            <person name="Wang X."/>
            <person name="Liu X."/>
            <person name="Wang F."/>
            <person name="Yang Y."/>
            <person name="An X."/>
            <person name="Dong Z."/>
            <person name="Zhang K."/>
            <person name="Zhang X."/>
            <person name="Luo M.C."/>
            <person name="Dvorak J."/>
            <person name="Tong Y."/>
            <person name="Wang J."/>
            <person name="Yang H."/>
            <person name="Li Z."/>
            <person name="Wang D."/>
            <person name="Zhang A."/>
            <person name="Wang J."/>
        </authorList>
    </citation>
    <scope>NUCLEOTIDE SEQUENCE</scope>
    <source>
        <strain evidence="3">cv. G1812</strain>
    </source>
</reference>
<feature type="region of interest" description="Disordered" evidence="1">
    <location>
        <begin position="1"/>
        <end position="26"/>
    </location>
</feature>
<dbReference type="AlphaFoldDB" id="A0A8R7PTF1"/>
<evidence type="ECO:0000256" key="1">
    <source>
        <dbReference type="SAM" id="MobiDB-lite"/>
    </source>
</evidence>
<keyword evidence="3" id="KW-1185">Reference proteome</keyword>
<dbReference type="Proteomes" id="UP000015106">
    <property type="component" value="Chromosome 3"/>
</dbReference>
<reference evidence="2" key="2">
    <citation type="submission" date="2018-03" db="EMBL/GenBank/DDBJ databases">
        <title>The Triticum urartu genome reveals the dynamic nature of wheat genome evolution.</title>
        <authorList>
            <person name="Ling H."/>
            <person name="Ma B."/>
            <person name="Shi X."/>
            <person name="Liu H."/>
            <person name="Dong L."/>
            <person name="Sun H."/>
            <person name="Cao Y."/>
            <person name="Gao Q."/>
            <person name="Zheng S."/>
            <person name="Li Y."/>
            <person name="Yu Y."/>
            <person name="Du H."/>
            <person name="Qi M."/>
            <person name="Li Y."/>
            <person name="Yu H."/>
            <person name="Cui Y."/>
            <person name="Wang N."/>
            <person name="Chen C."/>
            <person name="Wu H."/>
            <person name="Zhao Y."/>
            <person name="Zhang J."/>
            <person name="Li Y."/>
            <person name="Zhou W."/>
            <person name="Zhang B."/>
            <person name="Hu W."/>
            <person name="Eijk M."/>
            <person name="Tang J."/>
            <person name="Witsenboer H."/>
            <person name="Zhao S."/>
            <person name="Li Z."/>
            <person name="Zhang A."/>
            <person name="Wang D."/>
            <person name="Liang C."/>
        </authorList>
    </citation>
    <scope>NUCLEOTIDE SEQUENCE [LARGE SCALE GENOMIC DNA]</scope>
    <source>
        <strain evidence="2">cv. G1812</strain>
    </source>
</reference>
<protein>
    <submittedName>
        <fullName evidence="2">Uncharacterized protein</fullName>
    </submittedName>
</protein>
<evidence type="ECO:0000313" key="3">
    <source>
        <dbReference type="Proteomes" id="UP000015106"/>
    </source>
</evidence>
<dbReference type="EnsemblPlants" id="TuG1812G0300002517.01.T02">
    <property type="protein sequence ID" value="TuG1812G0300002517.01.T02"/>
    <property type="gene ID" value="TuG1812G0300002517.01"/>
</dbReference>
<organism evidence="2 3">
    <name type="scientific">Triticum urartu</name>
    <name type="common">Red wild einkorn</name>
    <name type="synonym">Crithodium urartu</name>
    <dbReference type="NCBI Taxonomy" id="4572"/>
    <lineage>
        <taxon>Eukaryota</taxon>
        <taxon>Viridiplantae</taxon>
        <taxon>Streptophyta</taxon>
        <taxon>Embryophyta</taxon>
        <taxon>Tracheophyta</taxon>
        <taxon>Spermatophyta</taxon>
        <taxon>Magnoliopsida</taxon>
        <taxon>Liliopsida</taxon>
        <taxon>Poales</taxon>
        <taxon>Poaceae</taxon>
        <taxon>BOP clade</taxon>
        <taxon>Pooideae</taxon>
        <taxon>Triticodae</taxon>
        <taxon>Triticeae</taxon>
        <taxon>Triticinae</taxon>
        <taxon>Triticum</taxon>
    </lineage>
</organism>
<reference evidence="2" key="3">
    <citation type="submission" date="2022-06" db="UniProtKB">
        <authorList>
            <consortium name="EnsemblPlants"/>
        </authorList>
    </citation>
    <scope>IDENTIFICATION</scope>
</reference>
<dbReference type="EnsemblPlants" id="TuG1812G0300002517.01.T01">
    <property type="protein sequence ID" value="TuG1812G0300002517.01.T01"/>
    <property type="gene ID" value="TuG1812G0300002517.01"/>
</dbReference>
<evidence type="ECO:0000313" key="2">
    <source>
        <dbReference type="EnsemblPlants" id="TuG1812G0300002517.01.T01"/>
    </source>
</evidence>
<dbReference type="Gramene" id="TuG1812G0300002517.01.T02">
    <property type="protein sequence ID" value="TuG1812G0300002517.01.T02"/>
    <property type="gene ID" value="TuG1812G0300002517.01"/>
</dbReference>
<dbReference type="Gramene" id="TuG1812G0300002293.01.T01">
    <property type="protein sequence ID" value="TuG1812G0300002293.01.T01"/>
    <property type="gene ID" value="TuG1812G0300002293.01"/>
</dbReference>
<dbReference type="EnsemblPlants" id="TuG1812G0300002293.01.T02">
    <property type="protein sequence ID" value="TuG1812G0300002293.01.T02"/>
    <property type="gene ID" value="TuG1812G0300002293.01"/>
</dbReference>
<dbReference type="Gramene" id="TuG1812G0300002517.01.T01">
    <property type="protein sequence ID" value="TuG1812G0300002517.01.T01"/>
    <property type="gene ID" value="TuG1812G0300002517.01"/>
</dbReference>
<name>A0A8R7PTF1_TRIUA</name>
<proteinExistence type="predicted"/>
<dbReference type="EnsemblPlants" id="TuG1812G0300002293.01.T01">
    <property type="protein sequence ID" value="TuG1812G0300002293.01.T01"/>
    <property type="gene ID" value="TuG1812G0300002293.01"/>
</dbReference>
<dbReference type="Gramene" id="TuG1812G0300002293.01.T02">
    <property type="protein sequence ID" value="TuG1812G0300002293.01.T02"/>
    <property type="gene ID" value="TuG1812G0300002293.01"/>
</dbReference>